<dbReference type="OrthoDB" id="2405700at2759"/>
<protein>
    <submittedName>
        <fullName evidence="2">Uncharacterized protein</fullName>
    </submittedName>
</protein>
<dbReference type="AlphaFoldDB" id="J4U7I1"/>
<dbReference type="InterPro" id="IPR038910">
    <property type="entry name" value="Hua1-like"/>
</dbReference>
<feature type="compositionally biased region" description="Low complexity" evidence="1">
    <location>
        <begin position="97"/>
        <end position="109"/>
    </location>
</feature>
<dbReference type="Proteomes" id="UP000002748">
    <property type="component" value="Unassembled WGS sequence"/>
</dbReference>
<dbReference type="KEGG" id="tasa:A1Q1_05104"/>
<gene>
    <name evidence="2" type="ORF">A1Q1_05104</name>
</gene>
<dbReference type="GO" id="GO:0005737">
    <property type="term" value="C:cytoplasm"/>
    <property type="evidence" value="ECO:0007669"/>
    <property type="project" value="TreeGrafter"/>
</dbReference>
<proteinExistence type="predicted"/>
<name>J4U7I1_TRIAS</name>
<comment type="caution">
    <text evidence="2">The sequence shown here is derived from an EMBL/GenBank/DDBJ whole genome shotgun (WGS) entry which is preliminary data.</text>
</comment>
<dbReference type="VEuPathDB" id="FungiDB:A1Q1_05104"/>
<feature type="region of interest" description="Disordered" evidence="1">
    <location>
        <begin position="1"/>
        <end position="156"/>
    </location>
</feature>
<reference evidence="2 3" key="1">
    <citation type="journal article" date="2012" name="Eukaryot. Cell">
        <title>Draft genome sequence of CBS 2479, the standard type strain of Trichosporon asahii.</title>
        <authorList>
            <person name="Yang R.Y."/>
            <person name="Li H.T."/>
            <person name="Zhu H."/>
            <person name="Zhou G.P."/>
            <person name="Wang M."/>
            <person name="Wang L."/>
        </authorList>
    </citation>
    <scope>NUCLEOTIDE SEQUENCE [LARGE SCALE GENOMIC DNA]</scope>
    <source>
        <strain evidence="3">ATCC 90039 / CBS 2479 / JCM 2466 / KCTC 7840 / NCYC 2677 / UAMH 7654</strain>
    </source>
</reference>
<feature type="compositionally biased region" description="Pro residues" evidence="1">
    <location>
        <begin position="110"/>
        <end position="131"/>
    </location>
</feature>
<dbReference type="HOGENOM" id="CLU_1023732_0_0_1"/>
<feature type="compositionally biased region" description="Gly residues" evidence="1">
    <location>
        <begin position="84"/>
        <end position="96"/>
    </location>
</feature>
<dbReference type="RefSeq" id="XP_014177386.1">
    <property type="nucleotide sequence ID" value="XM_014321911.1"/>
</dbReference>
<dbReference type="PANTHER" id="PTHR28031:SF1">
    <property type="entry name" value="PROLINE-RICH PROTEIN HUA1"/>
    <property type="match status" value="1"/>
</dbReference>
<evidence type="ECO:0000313" key="2">
    <source>
        <dbReference type="EMBL" id="EJT46275.1"/>
    </source>
</evidence>
<sequence length="272" mass="28318">MSTANRPQNSNNNDLNVDVPDEAPPPYSAASGDQTLQSGPQRMDFSGPPPLPDRFQNPGYQSPAGPPPAHLNQTPTGGQSIPGVGVGYGGGQGSGQWGQPPSHPAAQAYRPPPQQPYSPPPGAPPPPPPNRPGSSQSQDQDMTPTERPVPGRPLLHKGQLLVYPKSYYCGKCANTGYNDWKKYGKDFSGALAHSYAIAPKPGTNGTTSAATNFQRPLPQRQAAPPPQQYGGYGGGYGGGGYGGGWQPQFRPAYGPPPGALVLQPGDPRIGGQ</sequence>
<dbReference type="EMBL" id="ALBS01000297">
    <property type="protein sequence ID" value="EJT46275.1"/>
    <property type="molecule type" value="Genomic_DNA"/>
</dbReference>
<feature type="compositionally biased region" description="Polar residues" evidence="1">
    <location>
        <begin position="31"/>
        <end position="40"/>
    </location>
</feature>
<feature type="compositionally biased region" description="Polar residues" evidence="1">
    <location>
        <begin position="1"/>
        <end position="15"/>
    </location>
</feature>
<dbReference type="GeneID" id="25988616"/>
<evidence type="ECO:0000256" key="1">
    <source>
        <dbReference type="SAM" id="MobiDB-lite"/>
    </source>
</evidence>
<dbReference type="PANTHER" id="PTHR28031">
    <property type="entry name" value="PROLINE-RICH PROTEIN HUA1"/>
    <property type="match status" value="1"/>
</dbReference>
<accession>J4U7I1</accession>
<evidence type="ECO:0000313" key="3">
    <source>
        <dbReference type="Proteomes" id="UP000002748"/>
    </source>
</evidence>
<organism evidence="2 3">
    <name type="scientific">Trichosporon asahii var. asahii (strain ATCC 90039 / CBS 2479 / JCM 2466 / KCTC 7840 / NBRC 103889/ NCYC 2677 / UAMH 7654)</name>
    <name type="common">Yeast</name>
    <dbReference type="NCBI Taxonomy" id="1186058"/>
    <lineage>
        <taxon>Eukaryota</taxon>
        <taxon>Fungi</taxon>
        <taxon>Dikarya</taxon>
        <taxon>Basidiomycota</taxon>
        <taxon>Agaricomycotina</taxon>
        <taxon>Tremellomycetes</taxon>
        <taxon>Trichosporonales</taxon>
        <taxon>Trichosporonaceae</taxon>
        <taxon>Trichosporon</taxon>
    </lineage>
</organism>
<feature type="region of interest" description="Disordered" evidence="1">
    <location>
        <begin position="247"/>
        <end position="272"/>
    </location>
</feature>